<organism evidence="3 4">
    <name type="scientific">Catenulispora pinistramenti</name>
    <dbReference type="NCBI Taxonomy" id="2705254"/>
    <lineage>
        <taxon>Bacteria</taxon>
        <taxon>Bacillati</taxon>
        <taxon>Actinomycetota</taxon>
        <taxon>Actinomycetes</taxon>
        <taxon>Catenulisporales</taxon>
        <taxon>Catenulisporaceae</taxon>
        <taxon>Catenulispora</taxon>
    </lineage>
</organism>
<name>A0ABS5L9D3_9ACTN</name>
<evidence type="ECO:0000256" key="2">
    <source>
        <dbReference type="SAM" id="Phobius"/>
    </source>
</evidence>
<feature type="non-terminal residue" evidence="3">
    <location>
        <position position="1"/>
    </location>
</feature>
<keyword evidence="2" id="KW-1133">Transmembrane helix</keyword>
<proteinExistence type="predicted"/>
<evidence type="ECO:0000256" key="1">
    <source>
        <dbReference type="SAM" id="MobiDB-lite"/>
    </source>
</evidence>
<accession>A0ABS5L9D3</accession>
<keyword evidence="2" id="KW-0812">Transmembrane</keyword>
<gene>
    <name evidence="3" type="ORF">KGQ19_48975</name>
</gene>
<evidence type="ECO:0000313" key="4">
    <source>
        <dbReference type="Proteomes" id="UP000730482"/>
    </source>
</evidence>
<reference evidence="3 4" key="1">
    <citation type="submission" date="2020-02" db="EMBL/GenBank/DDBJ databases">
        <title>Acidophilic actinobacteria isolated from forest soil.</title>
        <authorList>
            <person name="Golinska P."/>
        </authorList>
    </citation>
    <scope>NUCLEOTIDE SEQUENCE [LARGE SCALE GENOMIC DNA]</scope>
    <source>
        <strain evidence="3 4">NL8</strain>
    </source>
</reference>
<dbReference type="EMBL" id="JAAFYZ010000624">
    <property type="protein sequence ID" value="MBS2554809.1"/>
    <property type="molecule type" value="Genomic_DNA"/>
</dbReference>
<comment type="caution">
    <text evidence="3">The sequence shown here is derived from an EMBL/GenBank/DDBJ whole genome shotgun (WGS) entry which is preliminary data.</text>
</comment>
<protein>
    <submittedName>
        <fullName evidence="3">Uncharacterized protein</fullName>
    </submittedName>
</protein>
<sequence length="73" mass="8169">GAKVRILGWRVRVRVLVWVPVWVLALARLAAKMATAGWQIGLATKACRAHRTRACPRPLTTGPPPHPHRQPHR</sequence>
<dbReference type="RefSeq" id="WP_212022544.1">
    <property type="nucleotide sequence ID" value="NZ_JAAFYZ010000624.1"/>
</dbReference>
<feature type="transmembrane region" description="Helical" evidence="2">
    <location>
        <begin position="15"/>
        <end position="31"/>
    </location>
</feature>
<evidence type="ECO:0000313" key="3">
    <source>
        <dbReference type="EMBL" id="MBS2554809.1"/>
    </source>
</evidence>
<dbReference type="Proteomes" id="UP000730482">
    <property type="component" value="Unassembled WGS sequence"/>
</dbReference>
<feature type="region of interest" description="Disordered" evidence="1">
    <location>
        <begin position="53"/>
        <end position="73"/>
    </location>
</feature>
<keyword evidence="4" id="KW-1185">Reference proteome</keyword>
<keyword evidence="2" id="KW-0472">Membrane</keyword>